<accession>A0A7H0VHN2</accession>
<dbReference type="InterPro" id="IPR007433">
    <property type="entry name" value="DUF481"/>
</dbReference>
<organism evidence="1 2">
    <name type="scientific">Croceimicrobium hydrocarbonivorans</name>
    <dbReference type="NCBI Taxonomy" id="2761580"/>
    <lineage>
        <taxon>Bacteria</taxon>
        <taxon>Pseudomonadati</taxon>
        <taxon>Bacteroidota</taxon>
        <taxon>Flavobacteriia</taxon>
        <taxon>Flavobacteriales</taxon>
        <taxon>Owenweeksiaceae</taxon>
        <taxon>Croceimicrobium</taxon>
    </lineage>
</organism>
<proteinExistence type="predicted"/>
<dbReference type="Pfam" id="PF04338">
    <property type="entry name" value="DUF481"/>
    <property type="match status" value="1"/>
</dbReference>
<dbReference type="EMBL" id="CP060139">
    <property type="protein sequence ID" value="QNR25230.1"/>
    <property type="molecule type" value="Genomic_DNA"/>
</dbReference>
<gene>
    <name evidence="1" type="ORF">H4K34_05155</name>
</gene>
<reference evidence="1 2" key="1">
    <citation type="submission" date="2020-08" db="EMBL/GenBank/DDBJ databases">
        <title>Croceimicrobium hydrocarbonivorans gen. nov., sp. nov., a novel marine bacterium isolated from a bacterial consortium that degrades polyethylene terephthalate.</title>
        <authorList>
            <person name="Liu R."/>
        </authorList>
    </citation>
    <scope>NUCLEOTIDE SEQUENCE [LARGE SCALE GENOMIC DNA]</scope>
    <source>
        <strain evidence="1 2">A20-9</strain>
    </source>
</reference>
<dbReference type="RefSeq" id="WP_210759756.1">
    <property type="nucleotide sequence ID" value="NZ_CP060139.1"/>
</dbReference>
<keyword evidence="2" id="KW-1185">Reference proteome</keyword>
<evidence type="ECO:0000313" key="1">
    <source>
        <dbReference type="EMBL" id="QNR25230.1"/>
    </source>
</evidence>
<sequence>MNTLSILRKVLFFSLLWASLPAQIVNIEQLRFQRDSSRWLFQDDLSFNIFRNTQQVVDFENNFLLRYQRASHRLLLLNSLHFNFTENTDFAQSGFLHFRYVKQLSERWDWELFSQLQSDRPLQIERRILYGLGPRLSIDQKGNFQFFTGHLFMYEDDLERETGIQHFDWRLSSYVSMFYQYKDRVQWSSVTYYQPRLDDWSDWRLSFQNQLAFKLGAHWAFTVSAQLNYDAEPVQAADIPNLTYKIDNGLRIRF</sequence>
<name>A0A7H0VHN2_9FLAO</name>
<dbReference type="Proteomes" id="UP000516305">
    <property type="component" value="Chromosome"/>
</dbReference>
<evidence type="ECO:0000313" key="2">
    <source>
        <dbReference type="Proteomes" id="UP000516305"/>
    </source>
</evidence>
<protein>
    <submittedName>
        <fullName evidence="1">DUF481 domain-containing protein</fullName>
    </submittedName>
</protein>
<dbReference type="AlphaFoldDB" id="A0A7H0VHN2"/>
<dbReference type="KEGG" id="chyd:H4K34_05155"/>